<dbReference type="InterPro" id="IPR036770">
    <property type="entry name" value="Ankyrin_rpt-contain_sf"/>
</dbReference>
<reference evidence="5" key="1">
    <citation type="submission" date="2022-04" db="EMBL/GenBank/DDBJ databases">
        <title>A functionally conserved STORR gene fusion in Papaver species that diverged 16.8 million years ago.</title>
        <authorList>
            <person name="Catania T."/>
        </authorList>
    </citation>
    <scope>NUCLEOTIDE SEQUENCE</scope>
    <source>
        <strain evidence="5">S-188037</strain>
    </source>
</reference>
<proteinExistence type="predicted"/>
<comment type="caution">
    <text evidence="5">The sequence shown here is derived from an EMBL/GenBank/DDBJ whole genome shotgun (WGS) entry which is preliminary data.</text>
</comment>
<evidence type="ECO:0000256" key="3">
    <source>
        <dbReference type="ARBA" id="ARBA00022490"/>
    </source>
</evidence>
<dbReference type="GO" id="GO:0005634">
    <property type="term" value="C:nucleus"/>
    <property type="evidence" value="ECO:0007669"/>
    <property type="project" value="UniProtKB-SubCell"/>
</dbReference>
<keyword evidence="6" id="KW-1185">Reference proteome</keyword>
<sequence>MITHYNYFSLIRKSDLLLWVLRLLLDLPVLKICFGWKGAAKDAKARKLAFQHWIEAIDSRHRLYYEEWCNGDAGQPFFYWLDIVVLYSLDSISPHFELFHAAYTGKLNRFKRLALDHAKGEGIAVDKSIGEVVDECGPGSLHIAAEGGSLNVCKYLLETLKLDVDSKDKSDDHDHATCATPTWIGKGPTCVCFKRKGAYERICINLTPLQTISC</sequence>
<dbReference type="SUPFAM" id="SSF48403">
    <property type="entry name" value="Ankyrin repeat"/>
    <property type="match status" value="1"/>
</dbReference>
<dbReference type="EMBL" id="JAJJMB010005545">
    <property type="protein sequence ID" value="KAI3938417.1"/>
    <property type="molecule type" value="Genomic_DNA"/>
</dbReference>
<gene>
    <name evidence="5" type="ORF">MKW98_015316</name>
</gene>
<organism evidence="5 6">
    <name type="scientific">Papaver atlanticum</name>
    <dbReference type="NCBI Taxonomy" id="357466"/>
    <lineage>
        <taxon>Eukaryota</taxon>
        <taxon>Viridiplantae</taxon>
        <taxon>Streptophyta</taxon>
        <taxon>Embryophyta</taxon>
        <taxon>Tracheophyta</taxon>
        <taxon>Spermatophyta</taxon>
        <taxon>Magnoliopsida</taxon>
        <taxon>Ranunculales</taxon>
        <taxon>Papaveraceae</taxon>
        <taxon>Papaveroideae</taxon>
        <taxon>Papaver</taxon>
    </lineage>
</organism>
<dbReference type="InterPro" id="IPR044159">
    <property type="entry name" value="IQM"/>
</dbReference>
<keyword evidence="3" id="KW-0963">Cytoplasm</keyword>
<dbReference type="PANTHER" id="PTHR31250">
    <property type="entry name" value="IQ DOMAIN-CONTAINING PROTEIN IQM3"/>
    <property type="match status" value="1"/>
</dbReference>
<dbReference type="PANTHER" id="PTHR31250:SF10">
    <property type="entry name" value="IQ DOMAIN-CONTAINING PROTEIN IQM3"/>
    <property type="match status" value="1"/>
</dbReference>
<evidence type="ECO:0000256" key="1">
    <source>
        <dbReference type="ARBA" id="ARBA00004123"/>
    </source>
</evidence>
<protein>
    <submittedName>
        <fullName evidence="5">Uncharacterized protein</fullName>
    </submittedName>
</protein>
<evidence type="ECO:0000256" key="4">
    <source>
        <dbReference type="ARBA" id="ARBA00023242"/>
    </source>
</evidence>
<dbReference type="AlphaFoldDB" id="A0AAD4T566"/>
<dbReference type="GO" id="GO:0005737">
    <property type="term" value="C:cytoplasm"/>
    <property type="evidence" value="ECO:0007669"/>
    <property type="project" value="UniProtKB-SubCell"/>
</dbReference>
<name>A0AAD4T566_9MAGN</name>
<dbReference type="Proteomes" id="UP001202328">
    <property type="component" value="Unassembled WGS sequence"/>
</dbReference>
<evidence type="ECO:0000313" key="6">
    <source>
        <dbReference type="Proteomes" id="UP001202328"/>
    </source>
</evidence>
<keyword evidence="4" id="KW-0539">Nucleus</keyword>
<evidence type="ECO:0000313" key="5">
    <source>
        <dbReference type="EMBL" id="KAI3938417.1"/>
    </source>
</evidence>
<evidence type="ECO:0000256" key="2">
    <source>
        <dbReference type="ARBA" id="ARBA00004496"/>
    </source>
</evidence>
<dbReference type="Gene3D" id="1.25.40.20">
    <property type="entry name" value="Ankyrin repeat-containing domain"/>
    <property type="match status" value="1"/>
</dbReference>
<comment type="subcellular location">
    <subcellularLocation>
        <location evidence="2">Cytoplasm</location>
    </subcellularLocation>
    <subcellularLocation>
        <location evidence="1">Nucleus</location>
    </subcellularLocation>
</comment>
<accession>A0AAD4T566</accession>